<protein>
    <recommendedName>
        <fullName evidence="1">ParB/Spo0J HTH domain-containing protein</fullName>
    </recommendedName>
</protein>
<dbReference type="SUPFAM" id="SSF109709">
    <property type="entry name" value="KorB DNA-binding domain-like"/>
    <property type="match status" value="1"/>
</dbReference>
<dbReference type="GO" id="GO:0005694">
    <property type="term" value="C:chromosome"/>
    <property type="evidence" value="ECO:0007669"/>
    <property type="project" value="TreeGrafter"/>
</dbReference>
<evidence type="ECO:0000313" key="2">
    <source>
        <dbReference type="EMBL" id="GAH84617.1"/>
    </source>
</evidence>
<reference evidence="2" key="1">
    <citation type="journal article" date="2014" name="Front. Microbiol.">
        <title>High frequency of phylogenetically diverse reductive dehalogenase-homologous genes in deep subseafloor sedimentary metagenomes.</title>
        <authorList>
            <person name="Kawai M."/>
            <person name="Futagami T."/>
            <person name="Toyoda A."/>
            <person name="Takaki Y."/>
            <person name="Nishi S."/>
            <person name="Hori S."/>
            <person name="Arai W."/>
            <person name="Tsubouchi T."/>
            <person name="Morono Y."/>
            <person name="Uchiyama I."/>
            <person name="Ito T."/>
            <person name="Fujiyama A."/>
            <person name="Inagaki F."/>
            <person name="Takami H."/>
        </authorList>
    </citation>
    <scope>NUCLEOTIDE SEQUENCE</scope>
    <source>
        <strain evidence="2">Expedition CK06-06</strain>
    </source>
</reference>
<dbReference type="PANTHER" id="PTHR33375">
    <property type="entry name" value="CHROMOSOME-PARTITIONING PROTEIN PARB-RELATED"/>
    <property type="match status" value="1"/>
</dbReference>
<dbReference type="AlphaFoldDB" id="X1ISC2"/>
<dbReference type="InterPro" id="IPR041468">
    <property type="entry name" value="HTH_ParB/Spo0J"/>
</dbReference>
<feature type="domain" description="ParB/Spo0J HTH" evidence="1">
    <location>
        <begin position="50"/>
        <end position="138"/>
    </location>
</feature>
<sequence length="236" mass="26313">LHRLDEAKRMGLTKIPVVYKEGKLVDALMENLTSNRLRGKTPASDEIRLLRHLRDEYHMEPYQIAEKTGIPRARIEQRLAIASAAPEVLSCLEFDQIPLGVAFHLSRLPNQSGQIALLTRILQVSPPATVGEVEGIIDSALQIQGAMNETPREPVAQIPVKTLSCHLCGEKYEYRELRGLHACATCHGMARDYIQQLKKRRADPRTPEAILAQKIASAEDVETERAALEAVREGRG</sequence>
<comment type="caution">
    <text evidence="2">The sequence shown here is derived from an EMBL/GenBank/DDBJ whole genome shotgun (WGS) entry which is preliminary data.</text>
</comment>
<dbReference type="Gene3D" id="1.10.10.2830">
    <property type="match status" value="1"/>
</dbReference>
<proteinExistence type="predicted"/>
<gene>
    <name evidence="2" type="ORF">S03H2_57874</name>
</gene>
<dbReference type="GO" id="GO:0007059">
    <property type="term" value="P:chromosome segregation"/>
    <property type="evidence" value="ECO:0007669"/>
    <property type="project" value="TreeGrafter"/>
</dbReference>
<dbReference type="Pfam" id="PF17762">
    <property type="entry name" value="HTH_ParB"/>
    <property type="match status" value="1"/>
</dbReference>
<organism evidence="2">
    <name type="scientific">marine sediment metagenome</name>
    <dbReference type="NCBI Taxonomy" id="412755"/>
    <lineage>
        <taxon>unclassified sequences</taxon>
        <taxon>metagenomes</taxon>
        <taxon>ecological metagenomes</taxon>
    </lineage>
</organism>
<dbReference type="InterPro" id="IPR050336">
    <property type="entry name" value="Chromosome_partition/occlusion"/>
</dbReference>
<dbReference type="PANTHER" id="PTHR33375:SF1">
    <property type="entry name" value="CHROMOSOME-PARTITIONING PROTEIN PARB-RELATED"/>
    <property type="match status" value="1"/>
</dbReference>
<feature type="non-terminal residue" evidence="2">
    <location>
        <position position="1"/>
    </location>
</feature>
<name>X1ISC2_9ZZZZ</name>
<dbReference type="EMBL" id="BARU01037110">
    <property type="protein sequence ID" value="GAH84617.1"/>
    <property type="molecule type" value="Genomic_DNA"/>
</dbReference>
<accession>X1ISC2</accession>
<evidence type="ECO:0000259" key="1">
    <source>
        <dbReference type="Pfam" id="PF17762"/>
    </source>
</evidence>